<evidence type="ECO:0000313" key="3">
    <source>
        <dbReference type="Proteomes" id="UP000554235"/>
    </source>
</evidence>
<evidence type="ECO:0000256" key="1">
    <source>
        <dbReference type="SAM" id="MobiDB-lite"/>
    </source>
</evidence>
<sequence length="104" mass="11659">MNVVIYGQGPYRSTRILQGEHIFIKVPGYEDVTYDMIGNQMIQFGKPISRPEFHIPPPPPGWIKIANPGPRGPYWRYNRGGTNTTQPTTAGSKSKNKSNARGCR</sequence>
<name>A0A8H4LMV7_9HYPO</name>
<proteinExistence type="predicted"/>
<protein>
    <submittedName>
        <fullName evidence="2">Uncharacterized protein</fullName>
    </submittedName>
</protein>
<dbReference type="AlphaFoldDB" id="A0A8H4LMV7"/>
<evidence type="ECO:0000313" key="2">
    <source>
        <dbReference type="EMBL" id="KAF4471102.1"/>
    </source>
</evidence>
<accession>A0A8H4LMV7</accession>
<dbReference type="EMBL" id="JAADYS010000250">
    <property type="protein sequence ID" value="KAF4471102.1"/>
    <property type="molecule type" value="Genomic_DNA"/>
</dbReference>
<feature type="compositionally biased region" description="Basic residues" evidence="1">
    <location>
        <begin position="94"/>
        <end position="104"/>
    </location>
</feature>
<feature type="region of interest" description="Disordered" evidence="1">
    <location>
        <begin position="73"/>
        <end position="104"/>
    </location>
</feature>
<organism evidence="2 3">
    <name type="scientific">Fusarium albosuccineum</name>
    <dbReference type="NCBI Taxonomy" id="1237068"/>
    <lineage>
        <taxon>Eukaryota</taxon>
        <taxon>Fungi</taxon>
        <taxon>Dikarya</taxon>
        <taxon>Ascomycota</taxon>
        <taxon>Pezizomycotina</taxon>
        <taxon>Sordariomycetes</taxon>
        <taxon>Hypocreomycetidae</taxon>
        <taxon>Hypocreales</taxon>
        <taxon>Nectriaceae</taxon>
        <taxon>Fusarium</taxon>
        <taxon>Fusarium decemcellulare species complex</taxon>
    </lineage>
</organism>
<gene>
    <name evidence="2" type="ORF">FALBO_1984</name>
</gene>
<dbReference type="Proteomes" id="UP000554235">
    <property type="component" value="Unassembled WGS sequence"/>
</dbReference>
<comment type="caution">
    <text evidence="2">The sequence shown here is derived from an EMBL/GenBank/DDBJ whole genome shotgun (WGS) entry which is preliminary data.</text>
</comment>
<keyword evidence="3" id="KW-1185">Reference proteome</keyword>
<reference evidence="2 3" key="1">
    <citation type="submission" date="2020-01" db="EMBL/GenBank/DDBJ databases">
        <title>Identification and distribution of gene clusters putatively required for synthesis of sphingolipid metabolism inhibitors in phylogenetically diverse species of the filamentous fungus Fusarium.</title>
        <authorList>
            <person name="Kim H.-S."/>
            <person name="Busman M."/>
            <person name="Brown D.W."/>
            <person name="Divon H."/>
            <person name="Uhlig S."/>
            <person name="Proctor R.H."/>
        </authorList>
    </citation>
    <scope>NUCLEOTIDE SEQUENCE [LARGE SCALE GENOMIC DNA]</scope>
    <source>
        <strain evidence="2 3">NRRL 20459</strain>
    </source>
</reference>
<feature type="compositionally biased region" description="Polar residues" evidence="1">
    <location>
        <begin position="80"/>
        <end position="93"/>
    </location>
</feature>